<evidence type="ECO:0000256" key="6">
    <source>
        <dbReference type="ARBA" id="ARBA00022688"/>
    </source>
</evidence>
<dbReference type="GO" id="GO:0005524">
    <property type="term" value="F:ATP binding"/>
    <property type="evidence" value="ECO:0007669"/>
    <property type="project" value="UniProtKB-KW"/>
</dbReference>
<evidence type="ECO:0000256" key="5">
    <source>
        <dbReference type="ARBA" id="ARBA00022679"/>
    </source>
</evidence>
<proteinExistence type="inferred from homology"/>
<evidence type="ECO:0000259" key="19">
    <source>
        <dbReference type="Pfam" id="PF03109"/>
    </source>
</evidence>
<gene>
    <name evidence="20" type="ORF">E2I00_002797</name>
</gene>
<keyword evidence="9" id="KW-0418">Kinase</keyword>
<protein>
    <recommendedName>
        <fullName evidence="4">Atypical kinase COQ8A, mitochondrial</fullName>
    </recommendedName>
    <alternativeName>
        <fullName evidence="16">Chaperone activity of bc1 complex-like</fullName>
    </alternativeName>
    <alternativeName>
        <fullName evidence="17">Coenzyme Q protein 8A</fullName>
    </alternativeName>
    <alternativeName>
        <fullName evidence="15">aarF domain-containing protein kinase 3</fullName>
    </alternativeName>
</protein>
<dbReference type="GO" id="GO:0006744">
    <property type="term" value="P:ubiquinone biosynthetic process"/>
    <property type="evidence" value="ECO:0007669"/>
    <property type="project" value="UniProtKB-UniPathway"/>
</dbReference>
<dbReference type="SUPFAM" id="SSF56112">
    <property type="entry name" value="Protein kinase-like (PK-like)"/>
    <property type="match status" value="1"/>
</dbReference>
<keyword evidence="8" id="KW-0547">Nucleotide-binding</keyword>
<evidence type="ECO:0000256" key="9">
    <source>
        <dbReference type="ARBA" id="ARBA00022777"/>
    </source>
</evidence>
<name>A0A643C6P4_BALPH</name>
<comment type="pathway">
    <text evidence="2">Cofactor biosynthesis; ubiquinone biosynthesis.</text>
</comment>
<evidence type="ECO:0000256" key="8">
    <source>
        <dbReference type="ARBA" id="ARBA00022741"/>
    </source>
</evidence>
<comment type="function">
    <text evidence="18">Atypical kinase involved in the biosynthesis of coenzyme Q, also named ubiquinone, an essential lipid-soluble electron transporter for aerobic cellular respiration. Its substrate specificity is still unclear: may act as a protein kinase that mediates phosphorylation of COQ3. According to other reports, acts as a small molecule kinase, possibly a lipid kinase that phosphorylates a prenyl lipid in the ubiquinone biosynthesis pathway, as suggested by its ability to bind coenzyme Q lipid intermediates. However, the small molecule kinase activity was not confirmed by another publication. Shows an unusual selectivity for binding ADP over ATP.</text>
</comment>
<dbReference type="Pfam" id="PF03109">
    <property type="entry name" value="ABC1"/>
    <property type="match status" value="2"/>
</dbReference>
<evidence type="ECO:0000256" key="11">
    <source>
        <dbReference type="ARBA" id="ARBA00022946"/>
    </source>
</evidence>
<keyword evidence="21" id="KW-1185">Reference proteome</keyword>
<keyword evidence="13" id="KW-0496">Mitochondrion</keyword>
<keyword evidence="14" id="KW-0472">Membrane</keyword>
<evidence type="ECO:0000256" key="14">
    <source>
        <dbReference type="ARBA" id="ARBA00023136"/>
    </source>
</evidence>
<keyword evidence="10" id="KW-0067">ATP-binding</keyword>
<dbReference type="InterPro" id="IPR004147">
    <property type="entry name" value="ABC1_dom"/>
</dbReference>
<evidence type="ECO:0000256" key="13">
    <source>
        <dbReference type="ARBA" id="ARBA00023128"/>
    </source>
</evidence>
<reference evidence="20 21" key="1">
    <citation type="journal article" date="2019" name="PLoS ONE">
        <title>Genomic analyses reveal an absence of contemporary introgressive admixture between fin whales and blue whales, despite known hybrids.</title>
        <authorList>
            <person name="Westbury M.V."/>
            <person name="Petersen B."/>
            <person name="Lorenzen E.D."/>
        </authorList>
    </citation>
    <scope>NUCLEOTIDE SEQUENCE [LARGE SCALE GENOMIC DNA]</scope>
    <source>
        <strain evidence="20">FinWhale-01</strain>
    </source>
</reference>
<evidence type="ECO:0000313" key="20">
    <source>
        <dbReference type="EMBL" id="KAB0395804.1"/>
    </source>
</evidence>
<comment type="similarity">
    <text evidence="3">Belongs to the protein kinase superfamily. ADCK protein kinase family.</text>
</comment>
<evidence type="ECO:0000256" key="12">
    <source>
        <dbReference type="ARBA" id="ARBA00022989"/>
    </source>
</evidence>
<keyword evidence="7" id="KW-0812">Transmembrane</keyword>
<evidence type="ECO:0000256" key="15">
    <source>
        <dbReference type="ARBA" id="ARBA00031775"/>
    </source>
</evidence>
<dbReference type="Proteomes" id="UP000437017">
    <property type="component" value="Unassembled WGS sequence"/>
</dbReference>
<dbReference type="GO" id="GO:0031966">
    <property type="term" value="C:mitochondrial membrane"/>
    <property type="evidence" value="ECO:0007669"/>
    <property type="project" value="UniProtKB-SubCell"/>
</dbReference>
<keyword evidence="11" id="KW-0809">Transit peptide</keyword>
<dbReference type="InterPro" id="IPR051409">
    <property type="entry name" value="Atypical_kinase_ADCK"/>
</dbReference>
<comment type="subcellular location">
    <subcellularLocation>
        <location evidence="1">Mitochondrion membrane</location>
        <topology evidence="1">Single-pass membrane protein</topology>
    </subcellularLocation>
</comment>
<dbReference type="InterPro" id="IPR011009">
    <property type="entry name" value="Kinase-like_dom_sf"/>
</dbReference>
<evidence type="ECO:0000256" key="2">
    <source>
        <dbReference type="ARBA" id="ARBA00004749"/>
    </source>
</evidence>
<feature type="domain" description="ABC1 atypical kinase-like" evidence="19">
    <location>
        <begin position="203"/>
        <end position="293"/>
    </location>
</feature>
<sequence>MAAMLEDTIMVVKGLAKLTQAAVETHLQHLGLGRELIMAARALQSTAAEQIGMVLGQVQGQEKHEEFYAQSFDDLQAEFHFSGPRAEATSEELVNGRLFADPRDPSSATGLRRRFYHQDQSPVGGLTAEDIEKARQAKARPESKPHKQMFAESDSVLSGVEGGLAVGLGFGALAEVAKKSLRPEDPSDDAFINPHLAKIFERVRQSADFMPLKQMMKTLNSDLGPNWRDKLEYFEERPFAAASIGQVHLARLKGGREVAMKIQYPGVAQSISSDVNNLMAVLNMSNMLPEGLRLPLGKGRLVGGLWGPRGASRGAPSPPDTILPGPGLFPEHLIDVLRRELALECDYQREAACARRFRELLKDHPFFYVPEIVDELCSPHVLTTELVSGFPLDQAEGLSQEIRNEICHSILVLCLRELFEFHFMQTDPNWSNFFYDPQQHKVSAQWGSHGEPELRWSRIIRAAANRDREAVLKKSIEMKFLTGYEVKAMEDAHLDAILTLGEAFASEEPFDFGTQSTTEKIHSLIPIMLKHRLVPPPEETYSLHRKMGGSFLICSKLKARFPCKAMFEEAYSNYCRRQAEQQ</sequence>
<dbReference type="UniPathway" id="UPA00232"/>
<dbReference type="GO" id="GO:0016301">
    <property type="term" value="F:kinase activity"/>
    <property type="evidence" value="ECO:0007669"/>
    <property type="project" value="UniProtKB-KW"/>
</dbReference>
<accession>A0A643C6P4</accession>
<dbReference type="OrthoDB" id="201153at2759"/>
<dbReference type="AlphaFoldDB" id="A0A643C6P4"/>
<keyword evidence="5" id="KW-0808">Transferase</keyword>
<dbReference type="EMBL" id="SGJD01002364">
    <property type="protein sequence ID" value="KAB0395804.1"/>
    <property type="molecule type" value="Genomic_DNA"/>
</dbReference>
<feature type="domain" description="ABC1 atypical kinase-like" evidence="19">
    <location>
        <begin position="328"/>
        <end position="473"/>
    </location>
</feature>
<keyword evidence="6" id="KW-0831">Ubiquinone biosynthesis</keyword>
<evidence type="ECO:0000256" key="16">
    <source>
        <dbReference type="ARBA" id="ARBA00032726"/>
    </source>
</evidence>
<dbReference type="PANTHER" id="PTHR43851">
    <property type="match status" value="1"/>
</dbReference>
<dbReference type="CDD" id="cd13970">
    <property type="entry name" value="ABC1_ADCK3"/>
    <property type="match status" value="1"/>
</dbReference>
<evidence type="ECO:0000256" key="18">
    <source>
        <dbReference type="ARBA" id="ARBA00058956"/>
    </source>
</evidence>
<evidence type="ECO:0000256" key="4">
    <source>
        <dbReference type="ARBA" id="ARBA00018535"/>
    </source>
</evidence>
<evidence type="ECO:0000313" key="21">
    <source>
        <dbReference type="Proteomes" id="UP000437017"/>
    </source>
</evidence>
<evidence type="ECO:0000256" key="1">
    <source>
        <dbReference type="ARBA" id="ARBA00004304"/>
    </source>
</evidence>
<evidence type="ECO:0000256" key="10">
    <source>
        <dbReference type="ARBA" id="ARBA00022840"/>
    </source>
</evidence>
<evidence type="ECO:0000256" key="17">
    <source>
        <dbReference type="ARBA" id="ARBA00033204"/>
    </source>
</evidence>
<evidence type="ECO:0000256" key="3">
    <source>
        <dbReference type="ARBA" id="ARBA00009670"/>
    </source>
</evidence>
<evidence type="ECO:0000256" key="7">
    <source>
        <dbReference type="ARBA" id="ARBA00022692"/>
    </source>
</evidence>
<dbReference type="PANTHER" id="PTHR43851:SF1">
    <property type="entry name" value="ATYPICAL KINASE COQ8A, MITOCHONDRIAL"/>
    <property type="match status" value="1"/>
</dbReference>
<keyword evidence="12" id="KW-1133">Transmembrane helix</keyword>
<dbReference type="InterPro" id="IPR034646">
    <property type="entry name" value="ADCK3_dom"/>
</dbReference>
<comment type="caution">
    <text evidence="20">The sequence shown here is derived from an EMBL/GenBank/DDBJ whole genome shotgun (WGS) entry which is preliminary data.</text>
</comment>
<organism evidence="20 21">
    <name type="scientific">Balaenoptera physalus</name>
    <name type="common">Fin whale</name>
    <name type="synonym">Balaena physalus</name>
    <dbReference type="NCBI Taxonomy" id="9770"/>
    <lineage>
        <taxon>Eukaryota</taxon>
        <taxon>Metazoa</taxon>
        <taxon>Chordata</taxon>
        <taxon>Craniata</taxon>
        <taxon>Vertebrata</taxon>
        <taxon>Euteleostomi</taxon>
        <taxon>Mammalia</taxon>
        <taxon>Eutheria</taxon>
        <taxon>Laurasiatheria</taxon>
        <taxon>Artiodactyla</taxon>
        <taxon>Whippomorpha</taxon>
        <taxon>Cetacea</taxon>
        <taxon>Mysticeti</taxon>
        <taxon>Balaenopteridae</taxon>
        <taxon>Balaenoptera</taxon>
    </lineage>
</organism>